<evidence type="ECO:0000256" key="1">
    <source>
        <dbReference type="SAM" id="MobiDB-lite"/>
    </source>
</evidence>
<dbReference type="RefSeq" id="WP_090311998.1">
    <property type="nucleotide sequence ID" value="NZ_FNZE01000011.1"/>
</dbReference>
<dbReference type="Pfam" id="PF17948">
    <property type="entry name" value="DnaT"/>
    <property type="match status" value="1"/>
</dbReference>
<dbReference type="Gene3D" id="1.10.8.1180">
    <property type="match status" value="1"/>
</dbReference>
<dbReference type="EMBL" id="FNZE01000011">
    <property type="protein sequence ID" value="SEJ57465.1"/>
    <property type="molecule type" value="Genomic_DNA"/>
</dbReference>
<dbReference type="Gene3D" id="1.10.10.10">
    <property type="entry name" value="Winged helix-like DNA-binding domain superfamily/Winged helix DNA-binding domain"/>
    <property type="match status" value="1"/>
</dbReference>
<keyword evidence="4" id="KW-1185">Reference proteome</keyword>
<evidence type="ECO:0000313" key="3">
    <source>
        <dbReference type="EMBL" id="SEJ57465.1"/>
    </source>
</evidence>
<dbReference type="OrthoDB" id="6880885at2"/>
<reference evidence="4" key="1">
    <citation type="submission" date="2016-10" db="EMBL/GenBank/DDBJ databases">
        <authorList>
            <person name="Varghese N."/>
            <person name="Submissions S."/>
        </authorList>
    </citation>
    <scope>NUCLEOTIDE SEQUENCE [LARGE SCALE GENOMIC DNA]</scope>
    <source>
        <strain evidence="4">LMG 25967</strain>
    </source>
</reference>
<evidence type="ECO:0000313" key="4">
    <source>
        <dbReference type="Proteomes" id="UP000242930"/>
    </source>
</evidence>
<feature type="domain" description="DnaT DNA-binding" evidence="2">
    <location>
        <begin position="186"/>
        <end position="254"/>
    </location>
</feature>
<feature type="compositionally biased region" description="Low complexity" evidence="1">
    <location>
        <begin position="112"/>
        <end position="131"/>
    </location>
</feature>
<evidence type="ECO:0000259" key="2">
    <source>
        <dbReference type="Pfam" id="PF17948"/>
    </source>
</evidence>
<dbReference type="InterPro" id="IPR036388">
    <property type="entry name" value="WH-like_DNA-bd_sf"/>
</dbReference>
<dbReference type="Proteomes" id="UP000242930">
    <property type="component" value="Unassembled WGS sequence"/>
</dbReference>
<gene>
    <name evidence="3" type="ORF">SAMN05216201_11151</name>
</gene>
<accession>A0A1H7A8W0</accession>
<organism evidence="3 4">
    <name type="scientific">Pseudomonas linyingensis</name>
    <dbReference type="NCBI Taxonomy" id="915471"/>
    <lineage>
        <taxon>Bacteria</taxon>
        <taxon>Pseudomonadati</taxon>
        <taxon>Pseudomonadota</taxon>
        <taxon>Gammaproteobacteria</taxon>
        <taxon>Pseudomonadales</taxon>
        <taxon>Pseudomonadaceae</taxon>
        <taxon>Pseudomonas</taxon>
    </lineage>
</organism>
<protein>
    <submittedName>
        <fullName evidence="3">Helix-turn-helix domain-containing protein</fullName>
    </submittedName>
</protein>
<proteinExistence type="predicted"/>
<dbReference type="Pfam" id="PF13730">
    <property type="entry name" value="HTH_36"/>
    <property type="match status" value="1"/>
</dbReference>
<feature type="region of interest" description="Disordered" evidence="1">
    <location>
        <begin position="85"/>
        <end position="181"/>
    </location>
</feature>
<name>A0A1H7A8W0_9PSED</name>
<dbReference type="STRING" id="915471.SAMN05216201_11151"/>
<sequence length="292" mass="31612">MSFAALDWAWKVRTGNAGRKAVLMALAQFADEDGVCYPGQETLATHTELSARSVRDHLAQLEADGLLVRTERRWADSKKRRTDLYQLQIGHFPEPKTNRKKSPVGGNGQPEDSSGGSAPAAPCAPAGVDACATEDSSSGEQHTNRKISPVAPTGKSCTNQPADFAGYESSDKNRKGSSWDARSRRFPMFEEWEPDEVTLRLHLVTAGVALAELTPEVVAEFVAHWATQSLDDTHAGWCKRLVVNLKKHKARQLAGQGVPYANRQANVRSAAVGIPLAENLTDAGWSAGIDVL</sequence>
<dbReference type="InterPro" id="IPR040480">
    <property type="entry name" value="DnaT_DNA_bind"/>
</dbReference>
<dbReference type="AlphaFoldDB" id="A0A1H7A8W0"/>